<keyword evidence="1" id="KW-0238">DNA-binding</keyword>
<dbReference type="Ensembl" id="ENSAMET00000034328.1">
    <property type="protein sequence ID" value="ENSAMEP00000035926.1"/>
    <property type="gene ID" value="ENSAMEG00000024583.1"/>
</dbReference>
<keyword evidence="1" id="KW-0862">Zinc</keyword>
<comment type="similarity">
    <text evidence="1">Belongs to the COE family.</text>
</comment>
<feature type="region of interest" description="Disordered" evidence="2">
    <location>
        <begin position="73"/>
        <end position="129"/>
    </location>
</feature>
<proteinExistence type="inferred from homology"/>
<dbReference type="InParanoid" id="A0A7N5K6R9"/>
<evidence type="ECO:0000256" key="2">
    <source>
        <dbReference type="SAM" id="MobiDB-lite"/>
    </source>
</evidence>
<organism evidence="3 4">
    <name type="scientific">Ailuropoda melanoleuca</name>
    <name type="common">Giant panda</name>
    <dbReference type="NCBI Taxonomy" id="9646"/>
    <lineage>
        <taxon>Eukaryota</taxon>
        <taxon>Metazoa</taxon>
        <taxon>Chordata</taxon>
        <taxon>Craniata</taxon>
        <taxon>Vertebrata</taxon>
        <taxon>Euteleostomi</taxon>
        <taxon>Mammalia</taxon>
        <taxon>Eutheria</taxon>
        <taxon>Laurasiatheria</taxon>
        <taxon>Carnivora</taxon>
        <taxon>Caniformia</taxon>
        <taxon>Ursidae</taxon>
        <taxon>Ailuropoda</taxon>
    </lineage>
</organism>
<keyword evidence="1" id="KW-0217">Developmental protein</keyword>
<name>A0A7N5K6R9_AILME</name>
<reference evidence="3" key="3">
    <citation type="submission" date="2025-09" db="UniProtKB">
        <authorList>
            <consortium name="Ensembl"/>
        </authorList>
    </citation>
    <scope>IDENTIFICATION</scope>
</reference>
<feature type="compositionally biased region" description="Low complexity" evidence="2">
    <location>
        <begin position="107"/>
        <end position="129"/>
    </location>
</feature>
<dbReference type="AlphaFoldDB" id="A0A7N5K6R9"/>
<keyword evidence="4" id="KW-1185">Reference proteome</keyword>
<protein>
    <submittedName>
        <fullName evidence="3">Uncharacterized protein</fullName>
    </submittedName>
</protein>
<dbReference type="GeneTree" id="ENSGT00950000182859"/>
<keyword evidence="1" id="KW-0539">Nucleus</keyword>
<dbReference type="GO" id="GO:0008270">
    <property type="term" value="F:zinc ion binding"/>
    <property type="evidence" value="ECO:0007669"/>
    <property type="project" value="UniProtKB-KW"/>
</dbReference>
<dbReference type="GO" id="GO:0003677">
    <property type="term" value="F:DNA binding"/>
    <property type="evidence" value="ECO:0007669"/>
    <property type="project" value="UniProtKB-KW"/>
</dbReference>
<dbReference type="Proteomes" id="UP000008912">
    <property type="component" value="Unassembled WGS sequence"/>
</dbReference>
<keyword evidence="1" id="KW-0863">Zinc-finger</keyword>
<dbReference type="GO" id="GO:0005634">
    <property type="term" value="C:nucleus"/>
    <property type="evidence" value="ECO:0007669"/>
    <property type="project" value="UniProtKB-SubCell"/>
</dbReference>
<dbReference type="GO" id="GO:0006355">
    <property type="term" value="P:regulation of DNA-templated transcription"/>
    <property type="evidence" value="ECO:0007669"/>
    <property type="project" value="InterPro"/>
</dbReference>
<evidence type="ECO:0000313" key="3">
    <source>
        <dbReference type="Ensembl" id="ENSAMEP00000035926.1"/>
    </source>
</evidence>
<reference evidence="3" key="2">
    <citation type="submission" date="2025-08" db="UniProtKB">
        <authorList>
            <consortium name="Ensembl"/>
        </authorList>
    </citation>
    <scope>IDENTIFICATION</scope>
</reference>
<keyword evidence="1" id="KW-0804">Transcription</keyword>
<reference evidence="3 4" key="1">
    <citation type="journal article" date="2010" name="Nature">
        <title>The sequence and de novo assembly of the giant panda genome.</title>
        <authorList>
            <person name="Li R."/>
            <person name="Fan W."/>
            <person name="Tian G."/>
            <person name="Zhu H."/>
            <person name="He L."/>
            <person name="Cai J."/>
            <person name="Huang Q."/>
            <person name="Cai Q."/>
            <person name="Li B."/>
            <person name="Bai Y."/>
            <person name="Zhang Z."/>
            <person name="Zhang Y."/>
            <person name="Wang W."/>
            <person name="Li J."/>
            <person name="Wei F."/>
            <person name="Li H."/>
            <person name="Jian M."/>
            <person name="Li J."/>
            <person name="Zhang Z."/>
            <person name="Nielsen R."/>
            <person name="Li D."/>
            <person name="Gu W."/>
            <person name="Yang Z."/>
            <person name="Xuan Z."/>
            <person name="Ryder O.A."/>
            <person name="Leung F.C."/>
            <person name="Zhou Y."/>
            <person name="Cao J."/>
            <person name="Sun X."/>
            <person name="Fu Y."/>
            <person name="Fang X."/>
            <person name="Guo X."/>
            <person name="Wang B."/>
            <person name="Hou R."/>
            <person name="Shen F."/>
            <person name="Mu B."/>
            <person name="Ni P."/>
            <person name="Lin R."/>
            <person name="Qian W."/>
            <person name="Wang G."/>
            <person name="Yu C."/>
            <person name="Nie W."/>
            <person name="Wang J."/>
            <person name="Wu Z."/>
            <person name="Liang H."/>
            <person name="Min J."/>
            <person name="Wu Q."/>
            <person name="Cheng S."/>
            <person name="Ruan J."/>
            <person name="Wang M."/>
            <person name="Shi Z."/>
            <person name="Wen M."/>
            <person name="Liu B."/>
            <person name="Ren X."/>
            <person name="Zheng H."/>
            <person name="Dong D."/>
            <person name="Cook K."/>
            <person name="Shan G."/>
            <person name="Zhang H."/>
            <person name="Kosiol C."/>
            <person name="Xie X."/>
            <person name="Lu Z."/>
            <person name="Zheng H."/>
            <person name="Li Y."/>
            <person name="Steiner C.C."/>
            <person name="Lam T.T."/>
            <person name="Lin S."/>
            <person name="Zhang Q."/>
            <person name="Li G."/>
            <person name="Tian J."/>
            <person name="Gong T."/>
            <person name="Liu H."/>
            <person name="Zhang D."/>
            <person name="Fang L."/>
            <person name="Ye C."/>
            <person name="Zhang J."/>
            <person name="Hu W."/>
            <person name="Xu A."/>
            <person name="Ren Y."/>
            <person name="Zhang G."/>
            <person name="Bruford M.W."/>
            <person name="Li Q."/>
            <person name="Ma L."/>
            <person name="Guo Y."/>
            <person name="An N."/>
            <person name="Hu Y."/>
            <person name="Zheng Y."/>
            <person name="Shi Y."/>
            <person name="Li Z."/>
            <person name="Liu Q."/>
            <person name="Chen Y."/>
            <person name="Zhao J."/>
            <person name="Qu N."/>
            <person name="Zhao S."/>
            <person name="Tian F."/>
            <person name="Wang X."/>
            <person name="Wang H."/>
            <person name="Xu L."/>
            <person name="Liu X."/>
            <person name="Vinar T."/>
            <person name="Wang Y."/>
            <person name="Lam T.W."/>
            <person name="Yiu S.M."/>
            <person name="Liu S."/>
            <person name="Zhang H."/>
            <person name="Li D."/>
            <person name="Huang Y."/>
            <person name="Wang X."/>
            <person name="Yang G."/>
            <person name="Jiang Z."/>
            <person name="Wang J."/>
            <person name="Qin N."/>
            <person name="Li L."/>
            <person name="Li J."/>
            <person name="Bolund L."/>
            <person name="Kristiansen K."/>
            <person name="Wong G.K."/>
            <person name="Olson M."/>
            <person name="Zhang X."/>
            <person name="Li S."/>
            <person name="Yang H."/>
            <person name="Wang J."/>
            <person name="Wang J."/>
        </authorList>
    </citation>
    <scope>NUCLEOTIDE SEQUENCE [LARGE SCALE GENOMIC DNA]</scope>
</reference>
<dbReference type="PANTHER" id="PTHR10747">
    <property type="entry name" value="TRANSCRIPTION FACTOR COE FAMILY MEMBER"/>
    <property type="match status" value="1"/>
</dbReference>
<keyword evidence="1" id="KW-0479">Metal-binding</keyword>
<accession>A0A7N5K6R9</accession>
<evidence type="ECO:0000256" key="1">
    <source>
        <dbReference type="RuleBase" id="RU004489"/>
    </source>
</evidence>
<evidence type="ECO:0000313" key="4">
    <source>
        <dbReference type="Proteomes" id="UP000008912"/>
    </source>
</evidence>
<dbReference type="InterPro" id="IPR003523">
    <property type="entry name" value="Transcription_factor_COE"/>
</dbReference>
<sequence>MPRARPYELSVSVAVPAPRADRVCFVAVVPSSPTMAASSVTLPSNCSGTHSIFSFSPANVISAVKQKSAFAPVVRPQASPPPSCTSANGNGLQGEGSAPAPVLPDAGGPLPRGQARLGRGAGAPALPLGPRPAVAAACSPLVGRDARPPPPVSM</sequence>
<comment type="subcellular location">
    <subcellularLocation>
        <location evidence="1">Nucleus</location>
    </subcellularLocation>
</comment>
<keyword evidence="1" id="KW-0805">Transcription regulation</keyword>